<sequence>MAVATLVGLMLLVMFDGSCEVLVRRWRQCWTGDDNSGGDSRSDDVGHVVDKAVRMLGWLVRRTRIAHFGHVYVSVMKKLRNQRI</sequence>
<accession>A0A6J5VJ24</accession>
<evidence type="ECO:0000256" key="1">
    <source>
        <dbReference type="SAM" id="SignalP"/>
    </source>
</evidence>
<keyword evidence="1" id="KW-0732">Signal</keyword>
<gene>
    <name evidence="2" type="ORF">CURHAP_LOCUS47191</name>
</gene>
<proteinExistence type="predicted"/>
<organism evidence="2 3">
    <name type="scientific">Prunus armeniaca</name>
    <name type="common">Apricot</name>
    <name type="synonym">Armeniaca vulgaris</name>
    <dbReference type="NCBI Taxonomy" id="36596"/>
    <lineage>
        <taxon>Eukaryota</taxon>
        <taxon>Viridiplantae</taxon>
        <taxon>Streptophyta</taxon>
        <taxon>Embryophyta</taxon>
        <taxon>Tracheophyta</taxon>
        <taxon>Spermatophyta</taxon>
        <taxon>Magnoliopsida</taxon>
        <taxon>eudicotyledons</taxon>
        <taxon>Gunneridae</taxon>
        <taxon>Pentapetalae</taxon>
        <taxon>rosids</taxon>
        <taxon>fabids</taxon>
        <taxon>Rosales</taxon>
        <taxon>Rosaceae</taxon>
        <taxon>Amygdaloideae</taxon>
        <taxon>Amygdaleae</taxon>
        <taxon>Prunus</taxon>
    </lineage>
</organism>
<dbReference type="AlphaFoldDB" id="A0A6J5VJ24"/>
<evidence type="ECO:0008006" key="4">
    <source>
        <dbReference type="Google" id="ProtNLM"/>
    </source>
</evidence>
<feature type="chain" id="PRO_5026723774" description="Secreted protein" evidence="1">
    <location>
        <begin position="21"/>
        <end position="84"/>
    </location>
</feature>
<feature type="signal peptide" evidence="1">
    <location>
        <begin position="1"/>
        <end position="20"/>
    </location>
</feature>
<dbReference type="Proteomes" id="UP000507222">
    <property type="component" value="Unassembled WGS sequence"/>
</dbReference>
<protein>
    <recommendedName>
        <fullName evidence="4">Secreted protein</fullName>
    </recommendedName>
</protein>
<evidence type="ECO:0000313" key="2">
    <source>
        <dbReference type="EMBL" id="CAB4288946.1"/>
    </source>
</evidence>
<evidence type="ECO:0000313" key="3">
    <source>
        <dbReference type="Proteomes" id="UP000507222"/>
    </source>
</evidence>
<dbReference type="EMBL" id="CAEKDK010000007">
    <property type="protein sequence ID" value="CAB4288946.1"/>
    <property type="molecule type" value="Genomic_DNA"/>
</dbReference>
<reference evidence="2 3" key="1">
    <citation type="submission" date="2020-05" db="EMBL/GenBank/DDBJ databases">
        <authorList>
            <person name="Campoy J."/>
            <person name="Schneeberger K."/>
            <person name="Spophaly S."/>
        </authorList>
    </citation>
    <scope>NUCLEOTIDE SEQUENCE [LARGE SCALE GENOMIC DNA]</scope>
    <source>
        <strain evidence="2">PruArmRojPasFocal</strain>
    </source>
</reference>
<name>A0A6J5VJ24_PRUAR</name>